<dbReference type="GeneID" id="54987820"/>
<dbReference type="InterPro" id="IPR006498">
    <property type="entry name" value="Tail_tube"/>
</dbReference>
<dbReference type="Proteomes" id="UP000241620">
    <property type="component" value="Segment"/>
</dbReference>
<dbReference type="KEGG" id="vg:54987820"/>
<organism evidence="1 2">
    <name type="scientific">Faecalibacterium phage FP_Taranis</name>
    <dbReference type="NCBI Taxonomy" id="2070186"/>
    <lineage>
        <taxon>Viruses</taxon>
        <taxon>Duplodnaviria</taxon>
        <taxon>Heunggongvirae</taxon>
        <taxon>Uroviricota</taxon>
        <taxon>Caudoviricetes</taxon>
        <taxon>Taranisvirus</taxon>
        <taxon>Taranisvirus taranis</taxon>
    </lineage>
</organism>
<evidence type="ECO:0000313" key="2">
    <source>
        <dbReference type="Proteomes" id="UP000241620"/>
    </source>
</evidence>
<dbReference type="Pfam" id="PF04985">
    <property type="entry name" value="Phage_tube"/>
    <property type="match status" value="1"/>
</dbReference>
<dbReference type="EMBL" id="MG711467">
    <property type="protein sequence ID" value="AUV56856.1"/>
    <property type="molecule type" value="Genomic_DNA"/>
</dbReference>
<sequence>MAIDQSVINFAVYEDSVEYLGMSKVTLPDVTFLTQSISGAGVGGNVEAVILGHLEAMTLGLEFRTTTPQSVQLSELRRHSIDLRVANQYEDPVAGTVEARKEKHIFVVVPKSTKGGTIAPATPTSGSGEYAVRYWATYINGKKVRELDPLNFICYINGVDYLAGVRAALGK</sequence>
<evidence type="ECO:0000313" key="1">
    <source>
        <dbReference type="EMBL" id="AUV56856.1"/>
    </source>
</evidence>
<proteinExistence type="predicted"/>
<protein>
    <submittedName>
        <fullName evidence="1">Major tail protein</fullName>
    </submittedName>
</protein>
<reference evidence="1 2" key="1">
    <citation type="submission" date="2017-12" db="EMBL/GenBank/DDBJ databases">
        <title>Phages infecting Faecalibacterium prausnitzii belong to novel viral genera that help decipher intestinal viromes.</title>
        <authorList>
            <person name="Petit M.-A."/>
            <person name="De Paepe M."/>
            <person name="Benevides L."/>
            <person name="Langella P."/>
        </authorList>
    </citation>
    <scope>NUCLEOTIDE SEQUENCE [LARGE SCALE GENOMIC DNA]</scope>
</reference>
<dbReference type="RefSeq" id="YP_009797406.1">
    <property type="nucleotide sequence ID" value="NC_047914.1"/>
</dbReference>
<keyword evidence="2" id="KW-1185">Reference proteome</keyword>
<name>A0A2K9V461_9CAUD</name>
<accession>A0A2K9V461</accession>